<dbReference type="GO" id="GO:0034355">
    <property type="term" value="P:NAD+ biosynthetic process via the salvage pathway"/>
    <property type="evidence" value="ECO:0007669"/>
    <property type="project" value="TreeGrafter"/>
</dbReference>
<dbReference type="EMBL" id="GHBR01000921">
    <property type="protein sequence ID" value="NDJ96352.1"/>
    <property type="molecule type" value="Transcribed_RNA"/>
</dbReference>
<dbReference type="GO" id="GO:0005829">
    <property type="term" value="C:cytosol"/>
    <property type="evidence" value="ECO:0007669"/>
    <property type="project" value="TreeGrafter"/>
</dbReference>
<dbReference type="AlphaFoldDB" id="A0A6B2FYQ4"/>
<evidence type="ECO:0000256" key="4">
    <source>
        <dbReference type="ARBA" id="ARBA00022598"/>
    </source>
</evidence>
<evidence type="ECO:0000256" key="6">
    <source>
        <dbReference type="ARBA" id="ARBA00048668"/>
    </source>
</evidence>
<comment type="catalytic activity">
    <reaction evidence="6">
        <text>5-phospho-alpha-D-ribose 1-diphosphate + nicotinate + ATP + H2O = nicotinate beta-D-ribonucleotide + ADP + phosphate + diphosphate</text>
        <dbReference type="Rhea" id="RHEA:36163"/>
        <dbReference type="ChEBI" id="CHEBI:15377"/>
        <dbReference type="ChEBI" id="CHEBI:30616"/>
        <dbReference type="ChEBI" id="CHEBI:32544"/>
        <dbReference type="ChEBI" id="CHEBI:33019"/>
        <dbReference type="ChEBI" id="CHEBI:43474"/>
        <dbReference type="ChEBI" id="CHEBI:57502"/>
        <dbReference type="ChEBI" id="CHEBI:58017"/>
        <dbReference type="ChEBI" id="CHEBI:456216"/>
        <dbReference type="EC" id="6.3.4.21"/>
    </reaction>
</comment>
<keyword evidence="5" id="KW-0662">Pyridine nucleotide biosynthesis</keyword>
<dbReference type="UniPathway" id="UPA00253">
    <property type="reaction ID" value="UER00457"/>
</dbReference>
<proteinExistence type="predicted"/>
<dbReference type="Gene3D" id="3.20.20.70">
    <property type="entry name" value="Aldolase class I"/>
    <property type="match status" value="2"/>
</dbReference>
<dbReference type="GO" id="GO:0004516">
    <property type="term" value="F:nicotinate phosphoribosyltransferase activity"/>
    <property type="evidence" value="ECO:0007669"/>
    <property type="project" value="UniProtKB-EC"/>
</dbReference>
<sequence length="185" mass="20466">MGGFDSTSNVEAASLFNIPVSGTISHSYVSSYSRAPGYRRQTDGNAFHEKLLKVGLTKLKEFENRKIINTSQASESEYEAFVGFASSFPEKFLVIIDTYNVLRSGLPNFCAVALALHQSGYTPIGVRLDSGDLAYLSKMCRLTFNKIASSYNLPWFSSVMIVASNEITIESIYSMKSQVYYSPNS</sequence>
<keyword evidence="3" id="KW-0597">Phosphoprotein</keyword>
<keyword evidence="7" id="KW-0808">Transferase</keyword>
<organism evidence="7">
    <name type="scientific">Myxobolus squamalis</name>
    <name type="common">Myxosporean</name>
    <dbReference type="NCBI Taxonomy" id="59785"/>
    <lineage>
        <taxon>Eukaryota</taxon>
        <taxon>Metazoa</taxon>
        <taxon>Cnidaria</taxon>
        <taxon>Myxozoa</taxon>
        <taxon>Myxosporea</taxon>
        <taxon>Bivalvulida</taxon>
        <taxon>Platysporina</taxon>
        <taxon>Myxobolidae</taxon>
        <taxon>Myxobolus</taxon>
    </lineage>
</organism>
<dbReference type="InterPro" id="IPR007229">
    <property type="entry name" value="Nic_PRibTrfase-Fam"/>
</dbReference>
<evidence type="ECO:0000313" key="7">
    <source>
        <dbReference type="EMBL" id="NDJ96352.1"/>
    </source>
</evidence>
<reference evidence="7" key="1">
    <citation type="submission" date="2018-11" db="EMBL/GenBank/DDBJ databases">
        <title>Myxobolus squamalis genome and transcriptome.</title>
        <authorList>
            <person name="Yahalomi D."/>
            <person name="Atkinson S.D."/>
            <person name="Neuhof M."/>
            <person name="Chang E.S."/>
            <person name="Philippe H."/>
            <person name="Cartwright P."/>
            <person name="Bartholomew J.L."/>
            <person name="Huchon D."/>
        </authorList>
    </citation>
    <scope>NUCLEOTIDE SEQUENCE</scope>
    <source>
        <strain evidence="7">71B08</strain>
        <tissue evidence="7">Whole</tissue>
    </source>
</reference>
<name>A0A6B2FYQ4_MYXSQ</name>
<protein>
    <recommendedName>
        <fullName evidence="2">nicotinate phosphoribosyltransferase</fullName>
        <ecNumber evidence="2">6.3.4.21</ecNumber>
    </recommendedName>
</protein>
<evidence type="ECO:0000256" key="3">
    <source>
        <dbReference type="ARBA" id="ARBA00022553"/>
    </source>
</evidence>
<evidence type="ECO:0000256" key="2">
    <source>
        <dbReference type="ARBA" id="ARBA00013236"/>
    </source>
</evidence>
<evidence type="ECO:0000256" key="1">
    <source>
        <dbReference type="ARBA" id="ARBA00004952"/>
    </source>
</evidence>
<dbReference type="InterPro" id="IPR013785">
    <property type="entry name" value="Aldolase_TIM"/>
</dbReference>
<dbReference type="InterPro" id="IPR036068">
    <property type="entry name" value="Nicotinate_pribotase-like_C"/>
</dbReference>
<keyword evidence="7" id="KW-0328">Glycosyltransferase</keyword>
<comment type="pathway">
    <text evidence="1">Cofactor biosynthesis; NAD(+) biosynthesis; nicotinate D-ribonucleotide from nicotinate: step 1/1.</text>
</comment>
<dbReference type="PANTHER" id="PTHR11098:SF1">
    <property type="entry name" value="NICOTINATE PHOSPHORIBOSYLTRANSFERASE"/>
    <property type="match status" value="1"/>
</dbReference>
<dbReference type="PANTHER" id="PTHR11098">
    <property type="entry name" value="NICOTINATE PHOSPHORIBOSYLTRANSFERASE"/>
    <property type="match status" value="1"/>
</dbReference>
<dbReference type="GO" id="GO:0016757">
    <property type="term" value="F:glycosyltransferase activity"/>
    <property type="evidence" value="ECO:0007669"/>
    <property type="project" value="UniProtKB-KW"/>
</dbReference>
<keyword evidence="4" id="KW-0436">Ligase</keyword>
<dbReference type="SUPFAM" id="SSF51690">
    <property type="entry name" value="Nicotinate/Quinolinate PRTase C-terminal domain-like"/>
    <property type="match status" value="1"/>
</dbReference>
<accession>A0A6B2FYQ4</accession>
<evidence type="ECO:0000256" key="5">
    <source>
        <dbReference type="ARBA" id="ARBA00022642"/>
    </source>
</evidence>
<dbReference type="EC" id="6.3.4.21" evidence="2"/>